<keyword evidence="3" id="KW-0408">Iron</keyword>
<evidence type="ECO:0000256" key="2">
    <source>
        <dbReference type="ARBA" id="ARBA00007049"/>
    </source>
</evidence>
<dbReference type="GO" id="GO:0030026">
    <property type="term" value="P:intracellular manganese ion homeostasis"/>
    <property type="evidence" value="ECO:0007669"/>
    <property type="project" value="InterPro"/>
</dbReference>
<dbReference type="PANTHER" id="PTHR31851">
    <property type="entry name" value="FE(2+)/MN(2+) TRANSPORTER PCL1"/>
    <property type="match status" value="1"/>
</dbReference>
<keyword evidence="3" id="KW-0410">Iron transport</keyword>
<keyword evidence="6 9" id="KW-1133">Transmembrane helix</keyword>
<feature type="transmembrane region" description="Helical" evidence="9">
    <location>
        <begin position="92"/>
        <end position="112"/>
    </location>
</feature>
<feature type="transmembrane region" description="Helical" evidence="9">
    <location>
        <begin position="217"/>
        <end position="236"/>
    </location>
</feature>
<sequence length="245" mass="25759">MNSVFYCHQIICSFTNCGGGGGIESGGDGCRDLPTVYNNMDIEAQTIIKEKEDCINYSQRAQWLRPAVLGANDGLVSTASMMMGAGAFDDDLKVMFFAGLIGLIAGACSMALGEYVSVSSQLEIELAQIKRDNVTNKNMEAESVSVKKENLPNPFKAAGASASAFILGAMVPLLAAAAIRDHKVRLGVVAGATSLAMLGFGWLGAVLGKAPLLKSSLRVLVGGWIAMGITFGLSKLSKLMIGWLN</sequence>
<comment type="subcellular location">
    <subcellularLocation>
        <location evidence="1 9">Vacuole membrane</location>
        <topology evidence="1 9">Multi-pass membrane protein</topology>
    </subcellularLocation>
</comment>
<comment type="caution">
    <text evidence="10">The sequence shown here is derived from an EMBL/GenBank/DDBJ whole genome shotgun (WGS) entry which is preliminary data.</text>
</comment>
<evidence type="ECO:0000313" key="10">
    <source>
        <dbReference type="EMBL" id="MCL7028524.1"/>
    </source>
</evidence>
<evidence type="ECO:0000256" key="6">
    <source>
        <dbReference type="ARBA" id="ARBA00022989"/>
    </source>
</evidence>
<dbReference type="EMBL" id="JAJJMA010080565">
    <property type="protein sequence ID" value="MCL7028524.1"/>
    <property type="molecule type" value="Genomic_DNA"/>
</dbReference>
<accession>A0AA41RX65</accession>
<evidence type="ECO:0000256" key="1">
    <source>
        <dbReference type="ARBA" id="ARBA00004128"/>
    </source>
</evidence>
<gene>
    <name evidence="10" type="ORF">MKW94_021691</name>
</gene>
<dbReference type="GO" id="GO:0005381">
    <property type="term" value="F:iron ion transmembrane transporter activity"/>
    <property type="evidence" value="ECO:0007669"/>
    <property type="project" value="UniProtKB-UniRule"/>
</dbReference>
<feature type="transmembrane region" description="Helical" evidence="9">
    <location>
        <begin position="157"/>
        <end position="179"/>
    </location>
</feature>
<comment type="similarity">
    <text evidence="2 9">Belongs to the CCC1 family.</text>
</comment>
<feature type="transmembrane region" description="Helical" evidence="9">
    <location>
        <begin position="186"/>
        <end position="205"/>
    </location>
</feature>
<evidence type="ECO:0000256" key="3">
    <source>
        <dbReference type="ARBA" id="ARBA00022496"/>
    </source>
</evidence>
<dbReference type="Proteomes" id="UP001177140">
    <property type="component" value="Unassembled WGS sequence"/>
</dbReference>
<evidence type="ECO:0000313" key="11">
    <source>
        <dbReference type="Proteomes" id="UP001177140"/>
    </source>
</evidence>
<evidence type="ECO:0000256" key="4">
    <source>
        <dbReference type="ARBA" id="ARBA00022554"/>
    </source>
</evidence>
<keyword evidence="9" id="KW-0813">Transport</keyword>
<dbReference type="Pfam" id="PF01988">
    <property type="entry name" value="VIT1"/>
    <property type="match status" value="1"/>
</dbReference>
<comment type="caution">
    <text evidence="9">Lacks conserved residue(s) required for the propagation of feature annotation.</text>
</comment>
<evidence type="ECO:0000256" key="8">
    <source>
        <dbReference type="ARBA" id="ARBA00044464"/>
    </source>
</evidence>
<dbReference type="AlphaFoldDB" id="A0AA41RX65"/>
<name>A0AA41RX65_PAPNU</name>
<evidence type="ECO:0000256" key="7">
    <source>
        <dbReference type="ARBA" id="ARBA00023136"/>
    </source>
</evidence>
<comment type="catalytic activity">
    <reaction evidence="8">
        <text>Fe(2+)(in) = Fe(2+)(out)</text>
        <dbReference type="Rhea" id="RHEA:28486"/>
        <dbReference type="ChEBI" id="CHEBI:29033"/>
    </reaction>
    <physiologicalReaction direction="left-to-right" evidence="8">
        <dbReference type="Rhea" id="RHEA:28487"/>
    </physiologicalReaction>
</comment>
<protein>
    <recommendedName>
        <fullName evidence="9">Vacuolar iron transporter</fullName>
    </recommendedName>
</protein>
<dbReference type="GO" id="GO:0140315">
    <property type="term" value="F:iron ion sequestering activity"/>
    <property type="evidence" value="ECO:0007669"/>
    <property type="project" value="UniProtKB-UniRule"/>
</dbReference>
<keyword evidence="5 9" id="KW-0812">Transmembrane</keyword>
<keyword evidence="4 9" id="KW-0926">Vacuole</keyword>
<organism evidence="10 11">
    <name type="scientific">Papaver nudicaule</name>
    <name type="common">Iceland poppy</name>
    <dbReference type="NCBI Taxonomy" id="74823"/>
    <lineage>
        <taxon>Eukaryota</taxon>
        <taxon>Viridiplantae</taxon>
        <taxon>Streptophyta</taxon>
        <taxon>Embryophyta</taxon>
        <taxon>Tracheophyta</taxon>
        <taxon>Spermatophyta</taxon>
        <taxon>Magnoliopsida</taxon>
        <taxon>Ranunculales</taxon>
        <taxon>Papaveraceae</taxon>
        <taxon>Papaveroideae</taxon>
        <taxon>Papaver</taxon>
    </lineage>
</organism>
<evidence type="ECO:0000256" key="9">
    <source>
        <dbReference type="RuleBase" id="RU369115"/>
    </source>
</evidence>
<reference evidence="10" key="1">
    <citation type="submission" date="2022-03" db="EMBL/GenBank/DDBJ databases">
        <title>A functionally conserved STORR gene fusion in Papaver species that diverged 16.8 million years ago.</title>
        <authorList>
            <person name="Catania T."/>
        </authorList>
    </citation>
    <scope>NUCLEOTIDE SEQUENCE</scope>
    <source>
        <strain evidence="10">S-191538</strain>
    </source>
</reference>
<keyword evidence="11" id="KW-1185">Reference proteome</keyword>
<dbReference type="GO" id="GO:0005774">
    <property type="term" value="C:vacuolar membrane"/>
    <property type="evidence" value="ECO:0007669"/>
    <property type="project" value="UniProtKB-SubCell"/>
</dbReference>
<proteinExistence type="inferred from homology"/>
<keyword evidence="7 9" id="KW-0472">Membrane</keyword>
<evidence type="ECO:0000256" key="5">
    <source>
        <dbReference type="ARBA" id="ARBA00022692"/>
    </source>
</evidence>
<dbReference type="InterPro" id="IPR008217">
    <property type="entry name" value="Ccc1_fam"/>
</dbReference>
<dbReference type="GO" id="GO:0005384">
    <property type="term" value="F:manganese ion transmembrane transporter activity"/>
    <property type="evidence" value="ECO:0007669"/>
    <property type="project" value="InterPro"/>
</dbReference>
<keyword evidence="9" id="KW-0406">Ion transport</keyword>
<comment type="function">
    <text evidence="9">Vacuolar Fe(2+) uptake transporter.</text>
</comment>